<dbReference type="InterPro" id="IPR001460">
    <property type="entry name" value="PCN-bd_Tpept"/>
</dbReference>
<comment type="similarity">
    <text evidence="2">In the N-terminal section; belongs to the glycosyltransferase 51 family.</text>
</comment>
<evidence type="ECO:0000256" key="5">
    <source>
        <dbReference type="ARBA" id="ARBA00022670"/>
    </source>
</evidence>
<keyword evidence="8 19" id="KW-0812">Transmembrane</keyword>
<keyword evidence="4" id="KW-0121">Carboxypeptidase</keyword>
<dbReference type="Proteomes" id="UP000190935">
    <property type="component" value="Chromosome I"/>
</dbReference>
<accession>A0A0R2JX92</accession>
<evidence type="ECO:0000256" key="15">
    <source>
        <dbReference type="ARBA" id="ARBA00023316"/>
    </source>
</evidence>
<dbReference type="GO" id="GO:0008955">
    <property type="term" value="F:peptidoglycan glycosyltransferase activity"/>
    <property type="evidence" value="ECO:0007669"/>
    <property type="project" value="UniProtKB-EC"/>
</dbReference>
<dbReference type="Gene3D" id="6.20.370.110">
    <property type="match status" value="1"/>
</dbReference>
<comment type="catalytic activity">
    <reaction evidence="17">
        <text>[GlcNAc-(1-&gt;4)-Mur2Ac(oyl-L-Ala-gamma-D-Glu-L-Lys-D-Ala-D-Ala)](n)-di-trans,octa-cis-undecaprenyl diphosphate + beta-D-GlcNAc-(1-&gt;4)-Mur2Ac(oyl-L-Ala-gamma-D-Glu-L-Lys-D-Ala-D-Ala)-di-trans,octa-cis-undecaprenyl diphosphate = [GlcNAc-(1-&gt;4)-Mur2Ac(oyl-L-Ala-gamma-D-Glu-L-Lys-D-Ala-D-Ala)](n+1)-di-trans,octa-cis-undecaprenyl diphosphate + di-trans,octa-cis-undecaprenyl diphosphate + H(+)</text>
        <dbReference type="Rhea" id="RHEA:23708"/>
        <dbReference type="Rhea" id="RHEA-COMP:9602"/>
        <dbReference type="Rhea" id="RHEA-COMP:9603"/>
        <dbReference type="ChEBI" id="CHEBI:15378"/>
        <dbReference type="ChEBI" id="CHEBI:58405"/>
        <dbReference type="ChEBI" id="CHEBI:60033"/>
        <dbReference type="ChEBI" id="CHEBI:78435"/>
        <dbReference type="EC" id="2.4.99.28"/>
    </reaction>
</comment>
<dbReference type="Gene3D" id="3.40.710.10">
    <property type="entry name" value="DD-peptidase/beta-lactamase superfamily"/>
    <property type="match status" value="1"/>
</dbReference>
<evidence type="ECO:0000256" key="7">
    <source>
        <dbReference type="ARBA" id="ARBA00022679"/>
    </source>
</evidence>
<evidence type="ECO:0000256" key="14">
    <source>
        <dbReference type="ARBA" id="ARBA00023268"/>
    </source>
</evidence>
<feature type="transmembrane region" description="Helical" evidence="19">
    <location>
        <begin position="37"/>
        <end position="57"/>
    </location>
</feature>
<evidence type="ECO:0000313" key="24">
    <source>
        <dbReference type="Proteomes" id="UP000051491"/>
    </source>
</evidence>
<evidence type="ECO:0000256" key="19">
    <source>
        <dbReference type="SAM" id="Phobius"/>
    </source>
</evidence>
<dbReference type="GO" id="GO:0008360">
    <property type="term" value="P:regulation of cell shape"/>
    <property type="evidence" value="ECO:0007669"/>
    <property type="project" value="UniProtKB-KW"/>
</dbReference>
<reference evidence="25" key="2">
    <citation type="submission" date="2016-11" db="EMBL/GenBank/DDBJ databases">
        <authorList>
            <person name="Papadimitriou K."/>
        </authorList>
    </citation>
    <scope>NUCLEOTIDE SEQUENCE [LARGE SCALE GENOMIC DNA]</scope>
    <source>
        <strain evidence="25">ACA-DC 1533</strain>
    </source>
</reference>
<keyword evidence="14" id="KW-0511">Multifunctional enzyme</keyword>
<keyword evidence="10" id="KW-0133">Cell shape</keyword>
<evidence type="ECO:0000256" key="13">
    <source>
        <dbReference type="ARBA" id="ARBA00023136"/>
    </source>
</evidence>
<dbReference type="GO" id="GO:0009002">
    <property type="term" value="F:serine-type D-Ala-D-Ala carboxypeptidase activity"/>
    <property type="evidence" value="ECO:0007669"/>
    <property type="project" value="UniProtKB-EC"/>
</dbReference>
<keyword evidence="5" id="KW-0645">Protease</keyword>
<reference evidence="23" key="3">
    <citation type="submission" date="2016-11" db="EMBL/GenBank/DDBJ databases">
        <authorList>
            <person name="Jaros S."/>
            <person name="Januszkiewicz K."/>
            <person name="Wedrychowicz H."/>
        </authorList>
    </citation>
    <scope>NUCLEOTIDE SEQUENCE [LARGE SCALE GENOMIC DNA]</scope>
    <source>
        <strain evidence="23">ACA-DC 1533</strain>
    </source>
</reference>
<dbReference type="InterPro" id="IPR036950">
    <property type="entry name" value="PBP_transglycosylase"/>
</dbReference>
<keyword evidence="13 19" id="KW-0472">Membrane</keyword>
<dbReference type="GO" id="GO:0030288">
    <property type="term" value="C:outer membrane-bounded periplasmic space"/>
    <property type="evidence" value="ECO:0007669"/>
    <property type="project" value="TreeGrafter"/>
</dbReference>
<evidence type="ECO:0000256" key="8">
    <source>
        <dbReference type="ARBA" id="ARBA00022692"/>
    </source>
</evidence>
<dbReference type="RefSeq" id="WP_010496408.1">
    <property type="nucleotide sequence ID" value="NZ_JQBK01000061.1"/>
</dbReference>
<dbReference type="Pfam" id="PF00912">
    <property type="entry name" value="Transgly"/>
    <property type="match status" value="1"/>
</dbReference>
<dbReference type="Pfam" id="PF00905">
    <property type="entry name" value="Transpeptidase"/>
    <property type="match status" value="1"/>
</dbReference>
<evidence type="ECO:0000256" key="9">
    <source>
        <dbReference type="ARBA" id="ARBA00022801"/>
    </source>
</evidence>
<dbReference type="InterPro" id="IPR023346">
    <property type="entry name" value="Lysozyme-like_dom_sf"/>
</dbReference>
<dbReference type="Gene3D" id="1.10.3810.10">
    <property type="entry name" value="Biosynthetic peptidoglycan transglycosylase-like"/>
    <property type="match status" value="1"/>
</dbReference>
<gene>
    <name evidence="22" type="ORF">IV43_GL001802</name>
    <name evidence="23" type="ORF">LAC1533_0955</name>
</gene>
<evidence type="ECO:0000256" key="10">
    <source>
        <dbReference type="ARBA" id="ARBA00022960"/>
    </source>
</evidence>
<evidence type="ECO:0000256" key="17">
    <source>
        <dbReference type="ARBA" id="ARBA00049902"/>
    </source>
</evidence>
<dbReference type="PANTHER" id="PTHR32282">
    <property type="entry name" value="BINDING PROTEIN TRANSPEPTIDASE, PUTATIVE-RELATED"/>
    <property type="match status" value="1"/>
</dbReference>
<dbReference type="NCBIfam" id="TIGR02074">
    <property type="entry name" value="PBP_1a_fam"/>
    <property type="match status" value="1"/>
</dbReference>
<dbReference type="InterPro" id="IPR012338">
    <property type="entry name" value="Beta-lactam/transpept-like"/>
</dbReference>
<dbReference type="InterPro" id="IPR001264">
    <property type="entry name" value="Glyco_trans_51"/>
</dbReference>
<dbReference type="AlphaFoldDB" id="A0A0R2JX92"/>
<evidence type="ECO:0000313" key="25">
    <source>
        <dbReference type="Proteomes" id="UP000190935"/>
    </source>
</evidence>
<evidence type="ECO:0000256" key="16">
    <source>
        <dbReference type="ARBA" id="ARBA00034000"/>
    </source>
</evidence>
<protein>
    <submittedName>
        <fullName evidence="22 23">Multimodular transpeptidase-transglycosylase</fullName>
        <ecNumber evidence="23">2.4.1.129</ecNumber>
    </submittedName>
</protein>
<dbReference type="EC" id="2.4.1.129" evidence="23"/>
<dbReference type="GO" id="GO:0071555">
    <property type="term" value="P:cell wall organization"/>
    <property type="evidence" value="ECO:0007669"/>
    <property type="project" value="UniProtKB-KW"/>
</dbReference>
<evidence type="ECO:0000256" key="1">
    <source>
        <dbReference type="ARBA" id="ARBA00007090"/>
    </source>
</evidence>
<evidence type="ECO:0000259" key="20">
    <source>
        <dbReference type="Pfam" id="PF00905"/>
    </source>
</evidence>
<evidence type="ECO:0000256" key="2">
    <source>
        <dbReference type="ARBA" id="ARBA00007739"/>
    </source>
</evidence>
<dbReference type="EMBL" id="JQBK01000061">
    <property type="protein sequence ID" value="KRN81736.1"/>
    <property type="molecule type" value="Genomic_DNA"/>
</dbReference>
<dbReference type="KEGG" id="laca:LAC1533_0955"/>
<evidence type="ECO:0000313" key="22">
    <source>
        <dbReference type="EMBL" id="KRN81736.1"/>
    </source>
</evidence>
<dbReference type="FunFam" id="1.10.3810.10:FF:000001">
    <property type="entry name" value="Penicillin-binding protein 1A"/>
    <property type="match status" value="1"/>
</dbReference>
<keyword evidence="3" id="KW-1003">Cell membrane</keyword>
<keyword evidence="15" id="KW-0961">Cell wall biogenesis/degradation</keyword>
<evidence type="ECO:0000313" key="23">
    <source>
        <dbReference type="EMBL" id="SFV40375.1"/>
    </source>
</evidence>
<dbReference type="OrthoDB" id="9766909at2"/>
<keyword evidence="9" id="KW-0378">Hydrolase</keyword>
<evidence type="ECO:0000256" key="12">
    <source>
        <dbReference type="ARBA" id="ARBA00022989"/>
    </source>
</evidence>
<reference evidence="22 24" key="1">
    <citation type="journal article" date="2015" name="Genome Announc.">
        <title>Expanding the biotechnology potential of lactobacilli through comparative genomics of 213 strains and associated genera.</title>
        <authorList>
            <person name="Sun Z."/>
            <person name="Harris H.M."/>
            <person name="McCann A."/>
            <person name="Guo C."/>
            <person name="Argimon S."/>
            <person name="Zhang W."/>
            <person name="Yang X."/>
            <person name="Jeffery I.B."/>
            <person name="Cooney J.C."/>
            <person name="Kagawa T.F."/>
            <person name="Liu W."/>
            <person name="Song Y."/>
            <person name="Salvetti E."/>
            <person name="Wrobel A."/>
            <person name="Rasinkangas P."/>
            <person name="Parkhill J."/>
            <person name="Rea M.C."/>
            <person name="O'Sullivan O."/>
            <person name="Ritari J."/>
            <person name="Douillard F.P."/>
            <person name="Paul Ross R."/>
            <person name="Yang R."/>
            <person name="Briner A.E."/>
            <person name="Felis G.E."/>
            <person name="de Vos W.M."/>
            <person name="Barrangou R."/>
            <person name="Klaenhammer T.R."/>
            <person name="Caufield P.W."/>
            <person name="Cui Y."/>
            <person name="Zhang H."/>
            <person name="O'Toole P.W."/>
        </authorList>
    </citation>
    <scope>NUCLEOTIDE SEQUENCE [LARGE SCALE GENOMIC DNA]</scope>
    <source>
        <strain evidence="22 24">DSM 15353</strain>
    </source>
</reference>
<name>A0A0R2JX92_9LACO</name>
<dbReference type="GO" id="GO:0006508">
    <property type="term" value="P:proteolysis"/>
    <property type="evidence" value="ECO:0007669"/>
    <property type="project" value="UniProtKB-KW"/>
</dbReference>
<dbReference type="GO" id="GO:0009252">
    <property type="term" value="P:peptidoglycan biosynthetic process"/>
    <property type="evidence" value="ECO:0007669"/>
    <property type="project" value="UniProtKB-KW"/>
</dbReference>
<evidence type="ECO:0000256" key="18">
    <source>
        <dbReference type="SAM" id="MobiDB-lite"/>
    </source>
</evidence>
<comment type="similarity">
    <text evidence="1">In the C-terminal section; belongs to the transpeptidase family.</text>
</comment>
<dbReference type="PANTHER" id="PTHR32282:SF32">
    <property type="entry name" value="PENICILLIN-BINDING PROTEIN 2A"/>
    <property type="match status" value="1"/>
</dbReference>
<organism evidence="22 24">
    <name type="scientific">Ligilactobacillus acidipiscis</name>
    <dbReference type="NCBI Taxonomy" id="89059"/>
    <lineage>
        <taxon>Bacteria</taxon>
        <taxon>Bacillati</taxon>
        <taxon>Bacillota</taxon>
        <taxon>Bacilli</taxon>
        <taxon>Lactobacillales</taxon>
        <taxon>Lactobacillaceae</taxon>
        <taxon>Ligilactobacillus</taxon>
    </lineage>
</organism>
<evidence type="ECO:0000256" key="6">
    <source>
        <dbReference type="ARBA" id="ARBA00022676"/>
    </source>
</evidence>
<dbReference type="SUPFAM" id="SSF56601">
    <property type="entry name" value="beta-lactamase/transpeptidase-like"/>
    <property type="match status" value="1"/>
</dbReference>
<dbReference type="STRING" id="89059.LAC1533_0955"/>
<dbReference type="SUPFAM" id="SSF53955">
    <property type="entry name" value="Lysozyme-like"/>
    <property type="match status" value="1"/>
</dbReference>
<dbReference type="Proteomes" id="UP000051491">
    <property type="component" value="Unassembled WGS sequence"/>
</dbReference>
<sequence length="715" mass="79124">MNDSSFWNTFKQQFKKIFEPFWHWLCAKWRRFQIWRWLLVAFLSIFLVASVYLVYIAKTTDVSGLRSALQQSTEVYDDKNQKAGFLYSQKGTWVSKDEMSKNVSNAVLSSEDRNFYHEYGFSVKGLGRAAWLLVKNKLTGANYISGGGSTLTQQLVKNAFLSQEQTFSRKAKEIFIAMQVENDYSKDDILTMYLNNAYFGNGVWGVEDAAQKYFGVHASQLSVPQSATLAGMLSNPGQYNPIDNPQKSRMKRNVVLQTMVENKKITSAEAKEYQATGIVLNDTYQYRSGYKYPYYFDAVINEATKDYGLTEAEIMNKGYKIYTSLNQNQQAKMQSSFADPSLFPSAASDGTKAQAGSIAIDPNTGGVSAVVGGRSGSHVFRGYNRGTGLIRSPGSTIKPLAVYTPAIESGYHYDSKVEDKLQPYGKNDYTPHNWDDQYAGEMRMYQALALSKNTSAVWLLNKIGVQKGFRSVEKFGIPLDKSDENLSLALGGLKKGVSPYQMASAYTAFANSGVRKDPHFITKIVDSEGKTVVDNTRIKSKHVMSKRVAKQMTSMMMDVYNNGTGQSAKPYGYTIAGKTGSTESTSAENGNGDDNDKWYIGYTPDVVVATWIGFDSTKYSIANVGTNAGSALFKSEMEGILPYTAQTSFDTKSASTRYNESVSGQGEGSSKSWDSVQKAGRDLRDKIDQGASGLKDKASSAAERGKQYLDSILGR</sequence>
<evidence type="ECO:0000256" key="11">
    <source>
        <dbReference type="ARBA" id="ARBA00022984"/>
    </source>
</evidence>
<keyword evidence="6 23" id="KW-0328">Glycosyltransferase</keyword>
<feature type="compositionally biased region" description="Basic and acidic residues" evidence="18">
    <location>
        <begin position="679"/>
        <end position="704"/>
    </location>
</feature>
<keyword evidence="11" id="KW-0573">Peptidoglycan synthesis</keyword>
<evidence type="ECO:0000256" key="4">
    <source>
        <dbReference type="ARBA" id="ARBA00022645"/>
    </source>
</evidence>
<dbReference type="EMBL" id="LT630287">
    <property type="protein sequence ID" value="SFV40375.1"/>
    <property type="molecule type" value="Genomic_DNA"/>
</dbReference>
<comment type="catalytic activity">
    <reaction evidence="16">
        <text>Preferential cleavage: (Ac)2-L-Lys-D-Ala-|-D-Ala. Also transpeptidation of peptidyl-alanyl moieties that are N-acyl substituents of D-alanine.</text>
        <dbReference type="EC" id="3.4.16.4"/>
    </reaction>
</comment>
<feature type="compositionally biased region" description="Polar residues" evidence="18">
    <location>
        <begin position="656"/>
        <end position="675"/>
    </location>
</feature>
<dbReference type="PATRIC" id="fig|89059.3.peg.1918"/>
<dbReference type="GO" id="GO:0008658">
    <property type="term" value="F:penicillin binding"/>
    <property type="evidence" value="ECO:0007669"/>
    <property type="project" value="InterPro"/>
</dbReference>
<keyword evidence="7 23" id="KW-0808">Transferase</keyword>
<feature type="domain" description="Penicillin-binding protein transpeptidase" evidence="20">
    <location>
        <begin position="358"/>
        <end position="605"/>
    </location>
</feature>
<proteinExistence type="inferred from homology"/>
<keyword evidence="12 19" id="KW-1133">Transmembrane helix</keyword>
<feature type="domain" description="Glycosyl transferase family 51" evidence="21">
    <location>
        <begin position="87"/>
        <end position="259"/>
    </location>
</feature>
<dbReference type="GeneID" id="95349058"/>
<evidence type="ECO:0000259" key="21">
    <source>
        <dbReference type="Pfam" id="PF00912"/>
    </source>
</evidence>
<feature type="region of interest" description="Disordered" evidence="18">
    <location>
        <begin position="656"/>
        <end position="704"/>
    </location>
</feature>
<evidence type="ECO:0000256" key="3">
    <source>
        <dbReference type="ARBA" id="ARBA00022475"/>
    </source>
</evidence>
<dbReference type="InterPro" id="IPR050396">
    <property type="entry name" value="Glycosyltr_51/Transpeptidase"/>
</dbReference>